<reference evidence="3" key="1">
    <citation type="submission" date="2021-02" db="EMBL/GenBank/DDBJ databases">
        <authorList>
            <person name="Nowell W R."/>
        </authorList>
    </citation>
    <scope>NUCLEOTIDE SEQUENCE</scope>
    <source>
        <strain evidence="3">Ploen Becks lab</strain>
    </source>
</reference>
<organism evidence="3 4">
    <name type="scientific">Brachionus calyciflorus</name>
    <dbReference type="NCBI Taxonomy" id="104777"/>
    <lineage>
        <taxon>Eukaryota</taxon>
        <taxon>Metazoa</taxon>
        <taxon>Spiralia</taxon>
        <taxon>Gnathifera</taxon>
        <taxon>Rotifera</taxon>
        <taxon>Eurotatoria</taxon>
        <taxon>Monogononta</taxon>
        <taxon>Pseudotrocha</taxon>
        <taxon>Ploima</taxon>
        <taxon>Brachionidae</taxon>
        <taxon>Brachionus</taxon>
    </lineage>
</organism>
<evidence type="ECO:0000259" key="2">
    <source>
        <dbReference type="SMART" id="SM00597"/>
    </source>
</evidence>
<sequence length="420" mass="48736">MKQTILNFTSSKISKDHLQNINSFENIDSFQRDTNQLNEDSHLNKRSYTYSNRITSSILITKNFSALNIKNPVTLSNMSFNNSTGSNSTVSDSYTTSNHPNNLSSSNLNSRKILKLSDKKTDFDSCHLNETYSNIPSNLKTCHSKISKSYSNYSVKNNIPNFDFYIVEENILPNQPTDFEPPKDKYNLTFRIEWYRDFKWLEYDVLKDRAFCFYCKKFNAKGAKNDCFVTIGFQTWKNALNRFKEHERTYVHQHSSFLFNQAIKKMPSCASLINNQHTTEVQFNRNCLSKIIKVIMLLGKQGLAFRGHRETESEENKGNFLEIIGHVAKEYSSDLKKFINNRGNANYLSHDIQSELMAIVSNQIRENITNRVKKNKYFSIIVDGTSDITRKEQISFCIRTVSKNLEIEESFLGFYEAKDT</sequence>
<protein>
    <recommendedName>
        <fullName evidence="2">TTF-type domain-containing protein</fullName>
    </recommendedName>
</protein>
<dbReference type="Pfam" id="PF14291">
    <property type="entry name" value="DUF4371"/>
    <property type="match status" value="1"/>
</dbReference>
<dbReference type="Proteomes" id="UP000663879">
    <property type="component" value="Unassembled WGS sequence"/>
</dbReference>
<keyword evidence="4" id="KW-1185">Reference proteome</keyword>
<dbReference type="OrthoDB" id="10063859at2759"/>
<proteinExistence type="predicted"/>
<name>A0A814QQN1_9BILA</name>
<accession>A0A814QQN1</accession>
<comment type="caution">
    <text evidence="3">The sequence shown here is derived from an EMBL/GenBank/DDBJ whole genome shotgun (WGS) entry which is preliminary data.</text>
</comment>
<dbReference type="PANTHER" id="PTHR45749:SF21">
    <property type="entry name" value="DUF4371 DOMAIN-CONTAINING PROTEIN"/>
    <property type="match status" value="1"/>
</dbReference>
<evidence type="ECO:0000313" key="3">
    <source>
        <dbReference type="EMBL" id="CAF1121582.1"/>
    </source>
</evidence>
<evidence type="ECO:0000313" key="4">
    <source>
        <dbReference type="Proteomes" id="UP000663879"/>
    </source>
</evidence>
<gene>
    <name evidence="3" type="ORF">OXX778_LOCUS22066</name>
</gene>
<evidence type="ECO:0000256" key="1">
    <source>
        <dbReference type="SAM" id="MobiDB-lite"/>
    </source>
</evidence>
<dbReference type="InterPro" id="IPR006580">
    <property type="entry name" value="Znf_TTF"/>
</dbReference>
<feature type="domain" description="TTF-type" evidence="2">
    <location>
        <begin position="186"/>
        <end position="285"/>
    </location>
</feature>
<feature type="compositionally biased region" description="Polar residues" evidence="1">
    <location>
        <begin position="86"/>
        <end position="96"/>
    </location>
</feature>
<feature type="region of interest" description="Disordered" evidence="1">
    <location>
        <begin position="86"/>
        <end position="105"/>
    </location>
</feature>
<dbReference type="SMART" id="SM00597">
    <property type="entry name" value="ZnF_TTF"/>
    <property type="match status" value="1"/>
</dbReference>
<dbReference type="PANTHER" id="PTHR45749">
    <property type="match status" value="1"/>
</dbReference>
<dbReference type="EMBL" id="CAJNOC010008856">
    <property type="protein sequence ID" value="CAF1121582.1"/>
    <property type="molecule type" value="Genomic_DNA"/>
</dbReference>
<dbReference type="InterPro" id="IPR025398">
    <property type="entry name" value="DUF4371"/>
</dbReference>
<dbReference type="AlphaFoldDB" id="A0A814QQN1"/>